<reference evidence="1 2" key="1">
    <citation type="submission" date="2022-01" db="EMBL/GenBank/DDBJ databases">
        <authorList>
            <person name="Xiong W."/>
            <person name="Schranz E."/>
        </authorList>
    </citation>
    <scope>NUCLEOTIDE SEQUENCE [LARGE SCALE GENOMIC DNA]</scope>
</reference>
<organism evidence="1 2">
    <name type="scientific">Lactuca virosa</name>
    <dbReference type="NCBI Taxonomy" id="75947"/>
    <lineage>
        <taxon>Eukaryota</taxon>
        <taxon>Viridiplantae</taxon>
        <taxon>Streptophyta</taxon>
        <taxon>Embryophyta</taxon>
        <taxon>Tracheophyta</taxon>
        <taxon>Spermatophyta</taxon>
        <taxon>Magnoliopsida</taxon>
        <taxon>eudicotyledons</taxon>
        <taxon>Gunneridae</taxon>
        <taxon>Pentapetalae</taxon>
        <taxon>asterids</taxon>
        <taxon>campanulids</taxon>
        <taxon>Asterales</taxon>
        <taxon>Asteraceae</taxon>
        <taxon>Cichorioideae</taxon>
        <taxon>Cichorieae</taxon>
        <taxon>Lactucinae</taxon>
        <taxon>Lactuca</taxon>
    </lineage>
</organism>
<name>A0AAU9N0K9_9ASTR</name>
<accession>A0AAU9N0K9</accession>
<dbReference type="EMBL" id="CAKMRJ010003334">
    <property type="protein sequence ID" value="CAH1430473.1"/>
    <property type="molecule type" value="Genomic_DNA"/>
</dbReference>
<protein>
    <submittedName>
        <fullName evidence="1">Uncharacterized protein</fullName>
    </submittedName>
</protein>
<dbReference type="Proteomes" id="UP001157418">
    <property type="component" value="Unassembled WGS sequence"/>
</dbReference>
<sequence>MKRTINEGNIVASYVQYSAVRCLHHRRFVICRRGTSGEVGDFVTRIPAVVLHGRSSKEGRLQHPVYFVSPKCRQKRIKDYRLVLAGAATSRKTRLASFIYSLLYRDGEGEMDPPPAESS</sequence>
<gene>
    <name evidence="1" type="ORF">LVIROSA_LOCUS17246</name>
</gene>
<keyword evidence="2" id="KW-1185">Reference proteome</keyword>
<proteinExistence type="predicted"/>
<comment type="caution">
    <text evidence="1">The sequence shown here is derived from an EMBL/GenBank/DDBJ whole genome shotgun (WGS) entry which is preliminary data.</text>
</comment>
<dbReference type="AlphaFoldDB" id="A0AAU9N0K9"/>
<evidence type="ECO:0000313" key="1">
    <source>
        <dbReference type="EMBL" id="CAH1430473.1"/>
    </source>
</evidence>
<evidence type="ECO:0000313" key="2">
    <source>
        <dbReference type="Proteomes" id="UP001157418"/>
    </source>
</evidence>